<reference evidence="4 5" key="1">
    <citation type="journal article" date="2020" name="Nat. Commun.">
        <title>Donkey genomes provide new insights into domestication and selection for coat color.</title>
        <authorList>
            <person name="Wang"/>
            <person name="C."/>
            <person name="Li"/>
            <person name="H."/>
            <person name="Guo"/>
            <person name="Y."/>
            <person name="Huang"/>
            <person name="J."/>
            <person name="Sun"/>
            <person name="Y."/>
            <person name="Min"/>
            <person name="J."/>
            <person name="Wang"/>
            <person name="J."/>
            <person name="Fang"/>
            <person name="X."/>
            <person name="Zhao"/>
            <person name="Z."/>
            <person name="Wang"/>
            <person name="S."/>
            <person name="Zhang"/>
            <person name="Y."/>
            <person name="Liu"/>
            <person name="Q."/>
            <person name="Jiang"/>
            <person name="Q."/>
            <person name="Wang"/>
            <person name="X."/>
            <person name="Guo"/>
            <person name="Y."/>
            <person name="Yang"/>
            <person name="C."/>
            <person name="Wang"/>
            <person name="Y."/>
            <person name="Tian"/>
            <person name="F."/>
            <person name="Zhuang"/>
            <person name="G."/>
            <person name="Fan"/>
            <person name="Y."/>
            <person name="Gao"/>
            <person name="Q."/>
            <person name="Li"/>
            <person name="Y."/>
            <person name="Ju"/>
            <person name="Z."/>
            <person name="Li"/>
            <person name="J."/>
            <person name="Li"/>
            <person name="R."/>
            <person name="Hou"/>
            <person name="M."/>
            <person name="Yang"/>
            <person name="G."/>
            <person name="Liu"/>
            <person name="G."/>
            <person name="Liu"/>
            <person name="W."/>
            <person name="Guo"/>
            <person name="J."/>
            <person name="Pan"/>
            <person name="S."/>
            <person name="Fan"/>
            <person name="G."/>
            <person name="Zhang"/>
            <person name="W."/>
            <person name="Zhang"/>
            <person name="R."/>
            <person name="Yu"/>
            <person name="J."/>
            <person name="Zhang"/>
            <person name="X."/>
            <person name="Yin"/>
            <person name="Q."/>
            <person name="Ji"/>
            <person name="C."/>
            <person name="Jin"/>
            <person name="Y."/>
            <person name="Yue"/>
            <person name="G."/>
            <person name="Liu"/>
            <person name="M."/>
            <person name="Xu"/>
            <person name="J."/>
            <person name="Liu"/>
            <person name="S."/>
            <person name="Jordana"/>
            <person name="J."/>
            <person name="Noce"/>
            <person name="A."/>
            <person name="Amills"/>
            <person name="M."/>
            <person name="Wu"/>
            <person name="D.D."/>
            <person name="Li"/>
            <person name="S."/>
            <person name="Zhou"/>
            <person name="X. and Zhong"/>
            <person name="J."/>
        </authorList>
    </citation>
    <scope>NUCLEOTIDE SEQUENCE [LARGE SCALE GENOMIC DNA]</scope>
</reference>
<accession>A0A9L0JGP2</accession>
<dbReference type="GO" id="GO:0007166">
    <property type="term" value="P:cell surface receptor signaling pathway"/>
    <property type="evidence" value="ECO:0007669"/>
    <property type="project" value="TreeGrafter"/>
</dbReference>
<keyword evidence="1" id="KW-0732">Signal</keyword>
<dbReference type="Gene3D" id="2.60.40.10">
    <property type="entry name" value="Immunoglobulins"/>
    <property type="match status" value="1"/>
</dbReference>
<dbReference type="InterPro" id="IPR013783">
    <property type="entry name" value="Ig-like_fold"/>
</dbReference>
<protein>
    <recommendedName>
        <fullName evidence="3">Ig-like domain-containing protein</fullName>
    </recommendedName>
</protein>
<dbReference type="Ensembl" id="ENSEAST00005078596.1">
    <property type="protein sequence ID" value="ENSEASP00005049182.1"/>
    <property type="gene ID" value="ENSEASG00005024696.1"/>
</dbReference>
<dbReference type="PROSITE" id="PS50835">
    <property type="entry name" value="IG_LIKE"/>
    <property type="match status" value="1"/>
</dbReference>
<dbReference type="Proteomes" id="UP000694387">
    <property type="component" value="Chromosome 1"/>
</dbReference>
<dbReference type="PANTHER" id="PTHR23268">
    <property type="entry name" value="T-CELL RECEPTOR BETA CHAIN"/>
    <property type="match status" value="1"/>
</dbReference>
<dbReference type="InterPro" id="IPR013106">
    <property type="entry name" value="Ig_V-set"/>
</dbReference>
<evidence type="ECO:0000313" key="5">
    <source>
        <dbReference type="Proteomes" id="UP000694387"/>
    </source>
</evidence>
<keyword evidence="5" id="KW-1185">Reference proteome</keyword>
<dbReference type="GO" id="GO:0002376">
    <property type="term" value="P:immune system process"/>
    <property type="evidence" value="ECO:0007669"/>
    <property type="project" value="UniProtKB-KW"/>
</dbReference>
<dbReference type="SUPFAM" id="SSF48726">
    <property type="entry name" value="Immunoglobulin"/>
    <property type="match status" value="1"/>
</dbReference>
<evidence type="ECO:0000256" key="2">
    <source>
        <dbReference type="ARBA" id="ARBA00022859"/>
    </source>
</evidence>
<dbReference type="AlphaFoldDB" id="A0A9L0JGP2"/>
<evidence type="ECO:0000256" key="1">
    <source>
        <dbReference type="ARBA" id="ARBA00022729"/>
    </source>
</evidence>
<reference evidence="4" key="2">
    <citation type="submission" date="2025-08" db="UniProtKB">
        <authorList>
            <consortium name="Ensembl"/>
        </authorList>
    </citation>
    <scope>IDENTIFICATION</scope>
</reference>
<proteinExistence type="predicted"/>
<evidence type="ECO:0000313" key="4">
    <source>
        <dbReference type="Ensembl" id="ENSEASP00005049182.1"/>
    </source>
</evidence>
<dbReference type="GeneTree" id="ENSGT00940000154270"/>
<keyword evidence="2" id="KW-0391">Immunity</keyword>
<dbReference type="InterPro" id="IPR007110">
    <property type="entry name" value="Ig-like_dom"/>
</dbReference>
<name>A0A9L0JGP2_EQUAS</name>
<dbReference type="Pfam" id="PF07686">
    <property type="entry name" value="V-set"/>
    <property type="match status" value="1"/>
</dbReference>
<dbReference type="InterPro" id="IPR036179">
    <property type="entry name" value="Ig-like_dom_sf"/>
</dbReference>
<evidence type="ECO:0000259" key="3">
    <source>
        <dbReference type="PROSITE" id="PS50835"/>
    </source>
</evidence>
<dbReference type="PANTHER" id="PTHR23268:SF101">
    <property type="entry name" value="T CELL RECEPTOR BETA VARIABLE 9"/>
    <property type="match status" value="1"/>
</dbReference>
<dbReference type="InterPro" id="IPR050413">
    <property type="entry name" value="TCR_beta_variable"/>
</dbReference>
<sequence length="262" mass="29265">MLLSGKWEIYNCKPLTLRDPALELEVSWVPDAAMGSRLLCCVALCLLEAGQVDSGVIQTPRHLIKAKGQHMTLKCSPISTHLSVYWYQQALGQGPQFLIQYYDGEEREKGNISGRFSGQQFRDRSSELNVSILELTDSALYLCASSLAQPYMISSLQHKNFPAPAQEVNMRVVAARETGSGPQLSDRPSPDTFPASCMCAVFYAHRNHTTEVLLYRSCVWWEVSFPGLIFHNWQDKESNSSLCLNTCGPPPPELSPYVVSLF</sequence>
<dbReference type="GO" id="GO:0005886">
    <property type="term" value="C:plasma membrane"/>
    <property type="evidence" value="ECO:0007669"/>
    <property type="project" value="TreeGrafter"/>
</dbReference>
<organism evidence="4 5">
    <name type="scientific">Equus asinus</name>
    <name type="common">Donkey</name>
    <name type="synonym">Equus africanus asinus</name>
    <dbReference type="NCBI Taxonomy" id="9793"/>
    <lineage>
        <taxon>Eukaryota</taxon>
        <taxon>Metazoa</taxon>
        <taxon>Chordata</taxon>
        <taxon>Craniata</taxon>
        <taxon>Vertebrata</taxon>
        <taxon>Euteleostomi</taxon>
        <taxon>Mammalia</taxon>
        <taxon>Eutheria</taxon>
        <taxon>Laurasiatheria</taxon>
        <taxon>Perissodactyla</taxon>
        <taxon>Equidae</taxon>
        <taxon>Equus</taxon>
    </lineage>
</organism>
<feature type="domain" description="Ig-like" evidence="3">
    <location>
        <begin position="54"/>
        <end position="154"/>
    </location>
</feature>
<reference evidence="4" key="3">
    <citation type="submission" date="2025-09" db="UniProtKB">
        <authorList>
            <consortium name="Ensembl"/>
        </authorList>
    </citation>
    <scope>IDENTIFICATION</scope>
</reference>